<gene>
    <name evidence="2" type="ORF">C0Q70_12677</name>
</gene>
<dbReference type="EMBL" id="PZQS01000007">
    <property type="protein sequence ID" value="PVD27515.1"/>
    <property type="molecule type" value="Genomic_DNA"/>
</dbReference>
<evidence type="ECO:0000313" key="2">
    <source>
        <dbReference type="EMBL" id="PVD27515.1"/>
    </source>
</evidence>
<evidence type="ECO:0000256" key="1">
    <source>
        <dbReference type="SAM" id="MobiDB-lite"/>
    </source>
</evidence>
<name>A0A2T7P261_POMCA</name>
<evidence type="ECO:0000313" key="3">
    <source>
        <dbReference type="Proteomes" id="UP000245119"/>
    </source>
</evidence>
<feature type="region of interest" description="Disordered" evidence="1">
    <location>
        <begin position="566"/>
        <end position="598"/>
    </location>
</feature>
<reference evidence="2 3" key="1">
    <citation type="submission" date="2018-04" db="EMBL/GenBank/DDBJ databases">
        <title>The genome of golden apple snail Pomacea canaliculata provides insight into stress tolerance and invasive adaptation.</title>
        <authorList>
            <person name="Liu C."/>
            <person name="Liu B."/>
            <person name="Ren Y."/>
            <person name="Zhang Y."/>
            <person name="Wang H."/>
            <person name="Li S."/>
            <person name="Jiang F."/>
            <person name="Yin L."/>
            <person name="Zhang G."/>
            <person name="Qian W."/>
            <person name="Fan W."/>
        </authorList>
    </citation>
    <scope>NUCLEOTIDE SEQUENCE [LARGE SCALE GENOMIC DNA]</scope>
    <source>
        <strain evidence="2">SZHN2017</strain>
        <tissue evidence="2">Muscle</tissue>
    </source>
</reference>
<proteinExistence type="predicted"/>
<dbReference type="OrthoDB" id="6283740at2759"/>
<dbReference type="Gene3D" id="2.60.220.30">
    <property type="match status" value="1"/>
</dbReference>
<dbReference type="Proteomes" id="UP000245119">
    <property type="component" value="Linkage Group LG7"/>
</dbReference>
<comment type="caution">
    <text evidence="2">The sequence shown here is derived from an EMBL/GenBank/DDBJ whole genome shotgun (WGS) entry which is preliminary data.</text>
</comment>
<dbReference type="AlphaFoldDB" id="A0A2T7P261"/>
<protein>
    <submittedName>
        <fullName evidence="2">Uncharacterized protein</fullName>
    </submittedName>
</protein>
<keyword evidence="3" id="KW-1185">Reference proteome</keyword>
<feature type="region of interest" description="Disordered" evidence="1">
    <location>
        <begin position="637"/>
        <end position="666"/>
    </location>
</feature>
<organism evidence="2 3">
    <name type="scientific">Pomacea canaliculata</name>
    <name type="common">Golden apple snail</name>
    <dbReference type="NCBI Taxonomy" id="400727"/>
    <lineage>
        <taxon>Eukaryota</taxon>
        <taxon>Metazoa</taxon>
        <taxon>Spiralia</taxon>
        <taxon>Lophotrochozoa</taxon>
        <taxon>Mollusca</taxon>
        <taxon>Gastropoda</taxon>
        <taxon>Caenogastropoda</taxon>
        <taxon>Architaenioglossa</taxon>
        <taxon>Ampullarioidea</taxon>
        <taxon>Ampullariidae</taxon>
        <taxon>Pomacea</taxon>
    </lineage>
</organism>
<accession>A0A2T7P261</accession>
<sequence length="666" mass="75841">MESCHPALLHHRSQWPGVWPERELHPVINPSLWPVRSSEIRVLFASGYDPDVEMPAPGYSKLPRTSFIHDIVNVVRSTTTSRRNAAMASPSEHSIVVEECKLKTSCTPSKGGIFLLAMGAKVEMPEGVTSKKEVVECLVVPPSQRWQYELSFPEEYVTSEIFVLSGNVRCKDKKILFHLPYYPPTDRMREINVKVRWSGEANWVDINFPRKQKDEAPVVELELDRLGTFVVTQRHRREEFSVTPYGCLYNPRIARHLSLRFPKKALDTTVNYAIRVYPIPEERVQFVKDKFPLECADIQKVTEIIDITPDKECEFRRPATIKLPLPEGVEVEEEDSNDVFVLRKVKNLWENVGNIHKFTRYTVAVEVKNPSRFCVVKSKPERDRKMKEALAVVEEHLEREKGEVSVFLSIKEKSWMVETPVLGNNRRAVRWGSSSPNRAQKEKCLEIWDGLRWEIELNGDLQCDVTSDLLQNKELQYFKYLPDSYRSFLIQPVGEELRSLSGVLTLTPIGVDEVGMKAALTFTIYINEEAVRAYFYKEPEPVPAPEPQLRKAKVLLSQSTSLSSEHQTALLPGLTKSTESTVERLSRSSRHPRAVDRESKVLSGRSLMTLSRVVPEGLTLAVYLDVPDTVITGRCARGPPQLTPAHDPDPPLLPHQCRPPGAILRP</sequence>